<dbReference type="Proteomes" id="UP000813461">
    <property type="component" value="Unassembled WGS sequence"/>
</dbReference>
<dbReference type="OrthoDB" id="2283785at2759"/>
<dbReference type="AlphaFoldDB" id="A0A8K0R6D5"/>
<feature type="region of interest" description="Disordered" evidence="1">
    <location>
        <begin position="489"/>
        <end position="544"/>
    </location>
</feature>
<proteinExistence type="predicted"/>
<protein>
    <recommendedName>
        <fullName evidence="4">Arrestin</fullName>
    </recommendedName>
</protein>
<evidence type="ECO:0000256" key="1">
    <source>
        <dbReference type="SAM" id="MobiDB-lite"/>
    </source>
</evidence>
<sequence length="544" mass="59384">MPSSARASVVSHTNTLGMQSMCNQVGYKVRNITHYGQPTIDITLNGSEGQRSNWVTSYSTMDTIEGTVNVTATHDTRFEDIDIAFVGSSQVFVDRLTTSPTMTGRTEANHRFLVLRQPIDESDFPTPRVFEAGRSYKFPFTFTVPSQLLPRSCPHKVSSDHVRECHLMLPPSLGDPDLAGFGGTLLDDLAPEMSKIGYAIKVRIAHQRGTEGVSVLAEKSKKVRIKPEFVEQPPLNIDGNDEYRPKQDKTIRKGLFKGKLGTLCARTTQPKPLVIPGARTTDNKPITTMAKVVLRFDPSEESHEPPRLGSMATKLKVTTWFASAPRQSLPSRQCLGFDVTQGAYSENVTLSSLCIASAQWEKHGARENPVIQDSLVRRDSGISDCSATSIDVDAAFAAGILPASKDYKNGTFYTAQVLVPISLPGHKNFIPTFHTCLVSRTYSLGMQFAAQGGSGMHLKVPIQICADGSDSGIENARARSVEETQLQEAADMWTPRSVAPPSFSDIDSGNATRNNSVSAIRDELPPDYAAFAPPSRRYRTSVGA</sequence>
<dbReference type="EMBL" id="JAGMVJ010000011">
    <property type="protein sequence ID" value="KAH7086240.1"/>
    <property type="molecule type" value="Genomic_DNA"/>
</dbReference>
<dbReference type="InterPro" id="IPR039634">
    <property type="entry name" value="Bul1-like"/>
</dbReference>
<dbReference type="Gene3D" id="2.60.40.640">
    <property type="match status" value="1"/>
</dbReference>
<dbReference type="InterPro" id="IPR014752">
    <property type="entry name" value="Arrestin-like_C"/>
</dbReference>
<reference evidence="2" key="1">
    <citation type="journal article" date="2021" name="Nat. Commun.">
        <title>Genetic determinants of endophytism in the Arabidopsis root mycobiome.</title>
        <authorList>
            <person name="Mesny F."/>
            <person name="Miyauchi S."/>
            <person name="Thiergart T."/>
            <person name="Pickel B."/>
            <person name="Atanasova L."/>
            <person name="Karlsson M."/>
            <person name="Huettel B."/>
            <person name="Barry K.W."/>
            <person name="Haridas S."/>
            <person name="Chen C."/>
            <person name="Bauer D."/>
            <person name="Andreopoulos W."/>
            <person name="Pangilinan J."/>
            <person name="LaButti K."/>
            <person name="Riley R."/>
            <person name="Lipzen A."/>
            <person name="Clum A."/>
            <person name="Drula E."/>
            <person name="Henrissat B."/>
            <person name="Kohler A."/>
            <person name="Grigoriev I.V."/>
            <person name="Martin F.M."/>
            <person name="Hacquard S."/>
        </authorList>
    </citation>
    <scope>NUCLEOTIDE SEQUENCE</scope>
    <source>
        <strain evidence="2">MPI-SDFR-AT-0120</strain>
    </source>
</reference>
<accession>A0A8K0R6D5</accession>
<comment type="caution">
    <text evidence="2">The sequence shown here is derived from an EMBL/GenBank/DDBJ whole genome shotgun (WGS) entry which is preliminary data.</text>
</comment>
<evidence type="ECO:0000313" key="2">
    <source>
        <dbReference type="EMBL" id="KAH7086240.1"/>
    </source>
</evidence>
<dbReference type="PANTHER" id="PTHR31904">
    <property type="entry name" value="BYPASS OF STOP CODON PROTEIN 5-RELATED"/>
    <property type="match status" value="1"/>
</dbReference>
<evidence type="ECO:0000313" key="3">
    <source>
        <dbReference type="Proteomes" id="UP000813461"/>
    </source>
</evidence>
<organism evidence="2 3">
    <name type="scientific">Paraphoma chrysanthemicola</name>
    <dbReference type="NCBI Taxonomy" id="798071"/>
    <lineage>
        <taxon>Eukaryota</taxon>
        <taxon>Fungi</taxon>
        <taxon>Dikarya</taxon>
        <taxon>Ascomycota</taxon>
        <taxon>Pezizomycotina</taxon>
        <taxon>Dothideomycetes</taxon>
        <taxon>Pleosporomycetidae</taxon>
        <taxon>Pleosporales</taxon>
        <taxon>Pleosporineae</taxon>
        <taxon>Phaeosphaeriaceae</taxon>
        <taxon>Paraphoma</taxon>
    </lineage>
</organism>
<feature type="compositionally biased region" description="Polar residues" evidence="1">
    <location>
        <begin position="505"/>
        <end position="518"/>
    </location>
</feature>
<dbReference type="PANTHER" id="PTHR31904:SF1">
    <property type="entry name" value="BYPASS OF STOP CODON PROTEIN 5-RELATED"/>
    <property type="match status" value="1"/>
</dbReference>
<keyword evidence="3" id="KW-1185">Reference proteome</keyword>
<gene>
    <name evidence="2" type="ORF">FB567DRAFT_570163</name>
</gene>
<evidence type="ECO:0008006" key="4">
    <source>
        <dbReference type="Google" id="ProtNLM"/>
    </source>
</evidence>
<name>A0A8K0R6D5_9PLEO</name>